<dbReference type="PANTHER" id="PTHR33112">
    <property type="entry name" value="DOMAIN PROTEIN, PUTATIVE-RELATED"/>
    <property type="match status" value="1"/>
</dbReference>
<dbReference type="EMBL" id="MU865142">
    <property type="protein sequence ID" value="KAK4457026.1"/>
    <property type="molecule type" value="Genomic_DNA"/>
</dbReference>
<dbReference type="Proteomes" id="UP001321749">
    <property type="component" value="Unassembled WGS sequence"/>
</dbReference>
<keyword evidence="3" id="KW-1185">Reference proteome</keyword>
<evidence type="ECO:0000313" key="3">
    <source>
        <dbReference type="Proteomes" id="UP001321749"/>
    </source>
</evidence>
<dbReference type="InterPro" id="IPR010730">
    <property type="entry name" value="HET"/>
</dbReference>
<dbReference type="Pfam" id="PF06985">
    <property type="entry name" value="HET"/>
    <property type="match status" value="1"/>
</dbReference>
<reference evidence="2" key="1">
    <citation type="journal article" date="2023" name="Mol. Phylogenet. Evol.">
        <title>Genome-scale phylogeny and comparative genomics of the fungal order Sordariales.</title>
        <authorList>
            <person name="Hensen N."/>
            <person name="Bonometti L."/>
            <person name="Westerberg I."/>
            <person name="Brannstrom I.O."/>
            <person name="Guillou S."/>
            <person name="Cros-Aarteil S."/>
            <person name="Calhoun S."/>
            <person name="Haridas S."/>
            <person name="Kuo A."/>
            <person name="Mondo S."/>
            <person name="Pangilinan J."/>
            <person name="Riley R."/>
            <person name="LaButti K."/>
            <person name="Andreopoulos B."/>
            <person name="Lipzen A."/>
            <person name="Chen C."/>
            <person name="Yan M."/>
            <person name="Daum C."/>
            <person name="Ng V."/>
            <person name="Clum A."/>
            <person name="Steindorff A."/>
            <person name="Ohm R.A."/>
            <person name="Martin F."/>
            <person name="Silar P."/>
            <person name="Natvig D.O."/>
            <person name="Lalanne C."/>
            <person name="Gautier V."/>
            <person name="Ament-Velasquez S.L."/>
            <person name="Kruys A."/>
            <person name="Hutchinson M.I."/>
            <person name="Powell A.J."/>
            <person name="Barry K."/>
            <person name="Miller A.N."/>
            <person name="Grigoriev I.V."/>
            <person name="Debuchy R."/>
            <person name="Gladieux P."/>
            <person name="Hiltunen Thoren M."/>
            <person name="Johannesson H."/>
        </authorList>
    </citation>
    <scope>NUCLEOTIDE SEQUENCE</scope>
    <source>
        <strain evidence="2">PSN324</strain>
    </source>
</reference>
<protein>
    <submittedName>
        <fullName evidence="2">Heterokaryon incompatibility protein-domain-containing protein</fullName>
    </submittedName>
</protein>
<organism evidence="2 3">
    <name type="scientific">Cladorrhinum samala</name>
    <dbReference type="NCBI Taxonomy" id="585594"/>
    <lineage>
        <taxon>Eukaryota</taxon>
        <taxon>Fungi</taxon>
        <taxon>Dikarya</taxon>
        <taxon>Ascomycota</taxon>
        <taxon>Pezizomycotina</taxon>
        <taxon>Sordariomycetes</taxon>
        <taxon>Sordariomycetidae</taxon>
        <taxon>Sordariales</taxon>
        <taxon>Podosporaceae</taxon>
        <taxon>Cladorrhinum</taxon>
    </lineage>
</organism>
<dbReference type="PANTHER" id="PTHR33112:SF12">
    <property type="entry name" value="HETEROKARYON INCOMPATIBILITY DOMAIN-CONTAINING PROTEIN"/>
    <property type="match status" value="1"/>
</dbReference>
<accession>A0AAV9HD58</accession>
<evidence type="ECO:0000313" key="2">
    <source>
        <dbReference type="EMBL" id="KAK4457026.1"/>
    </source>
</evidence>
<name>A0AAV9HD58_9PEZI</name>
<sequence>METSTTLCQYCAAIPFEKLANGRHVDTTRFSLGAPSRVEKSAEECTFCRLVMDFALSGLRYTHRLSWKSRPEVVLFWRTDRVHHPGGCAGFQLISSFDKFLTFISTPGKLPEHSFHHAHAVSGQVDIPRISKWIKSCNDNHKECRPPLSSTAAFQDIFPGLEVLRLIDVEENCLVERQAHVAYLALSYVWGSVANFRLTRINRSELMRPGTVAKFWNRFPYSIRDAIDLTRKLGVRYLWVDSICLIQNDSDDLKRGVNVMDQIYENAWLTVIAAHGHDANAGLPGLQPGTRQTKPSPQSEVRPGITLGQISSSSYLLEQTIYQTRAWTFQEHTLSRRVLYFFPDQVIFTCCENECREICNDDTRDQWASGRPMRSPLLASTLASWHTPARFYSRILTQYTAKSLTNSGDILWAFEGIMRRFSQMMGYRMMQGVPIGSLDFFIVFFGFGNRIRRPGFPSYSWAGWLGTKAIAYRDETKLNIWLIDRTWIIWYQRGPDGAVSPVWDPAANPLFLIDDPKFEGYRERCPFTSPIAGIDTSRTRPSAAVPAMRPVPSYPLLQFWTFVVFLKIEEVDVFYADGILVGKDGVHYGPVHLDGFEETTLFDSKSPLEFLVLSEADTDLDSLRRFAPVIGRPDIWNYYNVMLIEWNQGIAERRGMGQMLKEGVHQSFEPGPVWKEIILG</sequence>
<comment type="caution">
    <text evidence="2">The sequence shown here is derived from an EMBL/GenBank/DDBJ whole genome shotgun (WGS) entry which is preliminary data.</text>
</comment>
<reference evidence="2" key="2">
    <citation type="submission" date="2023-06" db="EMBL/GenBank/DDBJ databases">
        <authorList>
            <consortium name="Lawrence Berkeley National Laboratory"/>
            <person name="Mondo S.J."/>
            <person name="Hensen N."/>
            <person name="Bonometti L."/>
            <person name="Westerberg I."/>
            <person name="Brannstrom I.O."/>
            <person name="Guillou S."/>
            <person name="Cros-Aarteil S."/>
            <person name="Calhoun S."/>
            <person name="Haridas S."/>
            <person name="Kuo A."/>
            <person name="Pangilinan J."/>
            <person name="Riley R."/>
            <person name="Labutti K."/>
            <person name="Andreopoulos B."/>
            <person name="Lipzen A."/>
            <person name="Chen C."/>
            <person name="Yanf M."/>
            <person name="Daum C."/>
            <person name="Ng V."/>
            <person name="Clum A."/>
            <person name="Steindorff A."/>
            <person name="Ohm R."/>
            <person name="Martin F."/>
            <person name="Silar P."/>
            <person name="Natvig D."/>
            <person name="Lalanne C."/>
            <person name="Gautier V."/>
            <person name="Ament-Velasquez S.L."/>
            <person name="Kruys A."/>
            <person name="Hutchinson M.I."/>
            <person name="Powell A.J."/>
            <person name="Barry K."/>
            <person name="Miller A.N."/>
            <person name="Grigoriev I.V."/>
            <person name="Debuchy R."/>
            <person name="Gladieux P."/>
            <person name="Thoren M.H."/>
            <person name="Johannesson H."/>
        </authorList>
    </citation>
    <scope>NUCLEOTIDE SEQUENCE</scope>
    <source>
        <strain evidence="2">PSN324</strain>
    </source>
</reference>
<gene>
    <name evidence="2" type="ORF">QBC42DRAFT_301530</name>
</gene>
<feature type="domain" description="Heterokaryon incompatibility" evidence="1">
    <location>
        <begin position="183"/>
        <end position="331"/>
    </location>
</feature>
<dbReference type="AlphaFoldDB" id="A0AAV9HD58"/>
<evidence type="ECO:0000259" key="1">
    <source>
        <dbReference type="Pfam" id="PF06985"/>
    </source>
</evidence>
<proteinExistence type="predicted"/>